<dbReference type="RefSeq" id="WP_143949417.1">
    <property type="nucleotide sequence ID" value="NZ_BAABMB010000001.1"/>
</dbReference>
<sequence>MYMPPGTRLRLDPRDDDMHVPEPVPNYNESMYVNAFDTSSGVGAWMRLGNRPHEGHAEMTCCVYLPDGRVGFMFRRPRIAGNTELRAGGMHFEVLEPFARLRVHYAGDLLLMDDPRAMAGPRQAFKQYPQRPAQIALDFEGVSPMHGGEIVALDGSPVELDPASAVYRGHTEQNMAVQGHITVDGMRCEIGQGTGYRDKSWGPRYWHGFYWYKWLPITFSRDFGILLSIKGSPGGDAPRVSGNVLRDGVYEPVTGGSIETDYDADGYPRSLVAHVQTASRSYRVSGVARATVPLRHRRADSASYTRITETMAQYACEGHAALGMAEYCDLMNDGMPASALDAAARKTT</sequence>
<feature type="domain" description="DUF7064" evidence="2">
    <location>
        <begin position="205"/>
        <end position="329"/>
    </location>
</feature>
<feature type="compositionally biased region" description="Basic and acidic residues" evidence="1">
    <location>
        <begin position="9"/>
        <end position="20"/>
    </location>
</feature>
<evidence type="ECO:0000259" key="2">
    <source>
        <dbReference type="Pfam" id="PF23212"/>
    </source>
</evidence>
<feature type="region of interest" description="Disordered" evidence="1">
    <location>
        <begin position="1"/>
        <end position="20"/>
    </location>
</feature>
<dbReference type="SUPFAM" id="SSF159245">
    <property type="entry name" value="AttH-like"/>
    <property type="match status" value="1"/>
</dbReference>
<protein>
    <recommendedName>
        <fullName evidence="2">DUF7064 domain-containing protein</fullName>
    </recommendedName>
</protein>
<dbReference type="Proteomes" id="UP000318405">
    <property type="component" value="Unassembled WGS sequence"/>
</dbReference>
<dbReference type="AlphaFoldDB" id="A0A556AJL0"/>
<keyword evidence="4" id="KW-1185">Reference proteome</keyword>
<gene>
    <name evidence="3" type="ORF">FOZ76_16835</name>
</gene>
<dbReference type="InterPro" id="IPR055492">
    <property type="entry name" value="DUF7064"/>
</dbReference>
<evidence type="ECO:0000313" key="3">
    <source>
        <dbReference type="EMBL" id="TSH93050.1"/>
    </source>
</evidence>
<dbReference type="EMBL" id="VLTJ01000029">
    <property type="protein sequence ID" value="TSH93050.1"/>
    <property type="molecule type" value="Genomic_DNA"/>
</dbReference>
<dbReference type="Pfam" id="PF23212">
    <property type="entry name" value="DUF7064"/>
    <property type="match status" value="1"/>
</dbReference>
<comment type="caution">
    <text evidence="3">The sequence shown here is derived from an EMBL/GenBank/DDBJ whole genome shotgun (WGS) entry which is preliminary data.</text>
</comment>
<proteinExistence type="predicted"/>
<organism evidence="3 4">
    <name type="scientific">Verticiella sediminum</name>
    <dbReference type="NCBI Taxonomy" id="1247510"/>
    <lineage>
        <taxon>Bacteria</taxon>
        <taxon>Pseudomonadati</taxon>
        <taxon>Pseudomonadota</taxon>
        <taxon>Betaproteobacteria</taxon>
        <taxon>Burkholderiales</taxon>
        <taxon>Alcaligenaceae</taxon>
        <taxon>Verticiella</taxon>
    </lineage>
</organism>
<evidence type="ECO:0000256" key="1">
    <source>
        <dbReference type="SAM" id="MobiDB-lite"/>
    </source>
</evidence>
<evidence type="ECO:0000313" key="4">
    <source>
        <dbReference type="Proteomes" id="UP000318405"/>
    </source>
</evidence>
<name>A0A556AJL0_9BURK</name>
<dbReference type="OrthoDB" id="115252at2"/>
<reference evidence="3 4" key="1">
    <citation type="submission" date="2019-07" db="EMBL/GenBank/DDBJ databases">
        <title>Qingshengfaniella alkalisoli gen. nov., sp. nov., isolated from saline soil.</title>
        <authorList>
            <person name="Xu L."/>
            <person name="Huang X.-X."/>
            <person name="Sun J.-Q."/>
        </authorList>
    </citation>
    <scope>NUCLEOTIDE SEQUENCE [LARGE SCALE GENOMIC DNA]</scope>
    <source>
        <strain evidence="3 4">DSM 27279</strain>
    </source>
</reference>
<accession>A0A556AJL0</accession>